<keyword evidence="3" id="KW-0050">Antiport</keyword>
<evidence type="ECO:0000256" key="6">
    <source>
        <dbReference type="ARBA" id="ARBA00022989"/>
    </source>
</evidence>
<name>A0A167HJT4_9FLAO</name>
<feature type="transmembrane region" description="Helical" evidence="9">
    <location>
        <begin position="246"/>
        <end position="271"/>
    </location>
</feature>
<gene>
    <name evidence="11" type="ORF">ULVI_08870</name>
</gene>
<dbReference type="OrthoDB" id="9762978at2"/>
<feature type="domain" description="Na+/H+ antiporter NhaC-like C-terminal" evidence="10">
    <location>
        <begin position="181"/>
        <end position="479"/>
    </location>
</feature>
<dbReference type="GO" id="GO:0005886">
    <property type="term" value="C:plasma membrane"/>
    <property type="evidence" value="ECO:0007669"/>
    <property type="project" value="UniProtKB-SubCell"/>
</dbReference>
<dbReference type="PANTHER" id="PTHR33451">
    <property type="entry name" value="MALATE-2H(+)/NA(+)-LACTATE ANTIPORTER"/>
    <property type="match status" value="1"/>
</dbReference>
<evidence type="ECO:0000256" key="7">
    <source>
        <dbReference type="ARBA" id="ARBA00023136"/>
    </source>
</evidence>
<feature type="transmembrane region" description="Helical" evidence="9">
    <location>
        <begin position="57"/>
        <end position="80"/>
    </location>
</feature>
<evidence type="ECO:0000256" key="8">
    <source>
        <dbReference type="ARBA" id="ARBA00038435"/>
    </source>
</evidence>
<comment type="caution">
    <text evidence="11">The sequence shown here is derived from an EMBL/GenBank/DDBJ whole genome shotgun (WGS) entry which is preliminary data.</text>
</comment>
<dbReference type="Proteomes" id="UP000077013">
    <property type="component" value="Unassembled WGS sequence"/>
</dbReference>
<dbReference type="NCBIfam" id="TIGR00931">
    <property type="entry name" value="antiport_nhaC"/>
    <property type="match status" value="1"/>
</dbReference>
<feature type="transmembrane region" description="Helical" evidence="9">
    <location>
        <begin position="342"/>
        <end position="364"/>
    </location>
</feature>
<sequence length="491" mass="52643">MQDKENLSEIDIEDQKIIDNNELSIWEALVPVVILMAMLAYNIFFKDGEWLGEYSNQLILLLGGAVAAVVGFFNRISIAIMLKEIFENLKSVFVPIMILFLVGALAGTWLISGVIPAMVYYGLQVLSPEIFLPASVVIAAIISIATGSSWTTSATVGIALIGIGTALGISGGMIAGAVISGAYFGDKMSPLSDTTNLAPAMAGTDLFTHIRYMAFTTVPTIVITLIAFTIMSFSVDTSGNADISNLLSTIAATFTITPWLFVVPAIVIVLILFKTKPLIALATGVLAAIVVAFIYQPQILQQLSDSNFSAIFNAIVTDTAIVTENDKLNDLFSSGGMKGMLWTIYLIMCAMVFGGIMDAIGALSRITKVLLSYAKSVFGLFASTVISCLGLNIIASDQYLALVIPGKMFKKAYKDRGLAPENLSRTLEDSGTVTSVLIPWNTCGAYQSGVLGVGVGEYFIFAIFNWLSPFMTLLFAAFKIKIRQTITSKTA</sequence>
<keyword evidence="12" id="KW-1185">Reference proteome</keyword>
<accession>A0A167HJT4</accession>
<dbReference type="STRING" id="1763537.ULVI_08870"/>
<evidence type="ECO:0000313" key="12">
    <source>
        <dbReference type="Proteomes" id="UP000077013"/>
    </source>
</evidence>
<evidence type="ECO:0000256" key="1">
    <source>
        <dbReference type="ARBA" id="ARBA00004651"/>
    </source>
</evidence>
<dbReference type="InterPro" id="IPR052180">
    <property type="entry name" value="NhaC_Na-H+_Antiporter"/>
</dbReference>
<dbReference type="GO" id="GO:0015297">
    <property type="term" value="F:antiporter activity"/>
    <property type="evidence" value="ECO:0007669"/>
    <property type="project" value="UniProtKB-KW"/>
</dbReference>
<feature type="transmembrane region" description="Helical" evidence="9">
    <location>
        <begin position="25"/>
        <end position="45"/>
    </location>
</feature>
<keyword evidence="7 9" id="KW-0472">Membrane</keyword>
<comment type="similarity">
    <text evidence="8">Belongs to the NhaC Na(+)/H(+) (TC 2.A.35) antiporter family.</text>
</comment>
<evidence type="ECO:0000259" key="10">
    <source>
        <dbReference type="Pfam" id="PF03553"/>
    </source>
</evidence>
<feature type="transmembrane region" description="Helical" evidence="9">
    <location>
        <begin position="458"/>
        <end position="478"/>
    </location>
</feature>
<evidence type="ECO:0000256" key="2">
    <source>
        <dbReference type="ARBA" id="ARBA00022448"/>
    </source>
</evidence>
<dbReference type="InterPro" id="IPR004770">
    <property type="entry name" value="Na/H_antiport_NhaC"/>
</dbReference>
<feature type="transmembrane region" description="Helical" evidence="9">
    <location>
        <begin position="92"/>
        <end position="123"/>
    </location>
</feature>
<organism evidence="11 12">
    <name type="scientific">Cochleicola gelatinilyticus</name>
    <dbReference type="NCBI Taxonomy" id="1763537"/>
    <lineage>
        <taxon>Bacteria</taxon>
        <taxon>Pseudomonadati</taxon>
        <taxon>Bacteroidota</taxon>
        <taxon>Flavobacteriia</taxon>
        <taxon>Flavobacteriales</taxon>
        <taxon>Flavobacteriaceae</taxon>
        <taxon>Cochleicola</taxon>
    </lineage>
</organism>
<feature type="transmembrane region" description="Helical" evidence="9">
    <location>
        <begin position="130"/>
        <end position="150"/>
    </location>
</feature>
<feature type="transmembrane region" description="Helical" evidence="9">
    <location>
        <begin position="156"/>
        <end position="184"/>
    </location>
</feature>
<keyword evidence="4" id="KW-1003">Cell membrane</keyword>
<protein>
    <submittedName>
        <fullName evidence="11">Sodium:proton antiporter</fullName>
    </submittedName>
</protein>
<keyword evidence="6 9" id="KW-1133">Transmembrane helix</keyword>
<dbReference type="Pfam" id="PF03553">
    <property type="entry name" value="Na_H_antiporter"/>
    <property type="match status" value="1"/>
</dbReference>
<evidence type="ECO:0000313" key="11">
    <source>
        <dbReference type="EMBL" id="OAB78684.1"/>
    </source>
</evidence>
<evidence type="ECO:0000256" key="9">
    <source>
        <dbReference type="SAM" id="Phobius"/>
    </source>
</evidence>
<dbReference type="PANTHER" id="PTHR33451:SF3">
    <property type="entry name" value="MALATE-2H(+)_NA(+)-LACTATE ANTIPORTER"/>
    <property type="match status" value="1"/>
</dbReference>
<feature type="transmembrane region" description="Helical" evidence="9">
    <location>
        <begin position="212"/>
        <end position="234"/>
    </location>
</feature>
<evidence type="ECO:0000256" key="3">
    <source>
        <dbReference type="ARBA" id="ARBA00022449"/>
    </source>
</evidence>
<proteinExistence type="inferred from homology"/>
<dbReference type="EMBL" id="LRXL01000037">
    <property type="protein sequence ID" value="OAB78684.1"/>
    <property type="molecule type" value="Genomic_DNA"/>
</dbReference>
<keyword evidence="2" id="KW-0813">Transport</keyword>
<feature type="transmembrane region" description="Helical" evidence="9">
    <location>
        <begin position="376"/>
        <end position="395"/>
    </location>
</feature>
<dbReference type="InterPro" id="IPR018461">
    <property type="entry name" value="Na/H_Antiport_NhaC-like_C"/>
</dbReference>
<keyword evidence="5 9" id="KW-0812">Transmembrane</keyword>
<evidence type="ECO:0000256" key="4">
    <source>
        <dbReference type="ARBA" id="ARBA00022475"/>
    </source>
</evidence>
<reference evidence="11 12" key="1">
    <citation type="submission" date="2016-02" db="EMBL/GenBank/DDBJ databases">
        <title>Ulvibacter sp. LPB0005, isolated from Thais luteostoma.</title>
        <authorList>
            <person name="Shin S.-K."/>
            <person name="Yi H."/>
        </authorList>
    </citation>
    <scope>NUCLEOTIDE SEQUENCE [LARGE SCALE GENOMIC DNA]</scope>
    <source>
        <strain evidence="11 12">LPB0005</strain>
    </source>
</reference>
<comment type="subcellular location">
    <subcellularLocation>
        <location evidence="1">Cell membrane</location>
        <topology evidence="1">Multi-pass membrane protein</topology>
    </subcellularLocation>
</comment>
<feature type="transmembrane region" description="Helical" evidence="9">
    <location>
        <begin position="278"/>
        <end position="295"/>
    </location>
</feature>
<evidence type="ECO:0000256" key="5">
    <source>
        <dbReference type="ARBA" id="ARBA00022692"/>
    </source>
</evidence>
<dbReference type="RefSeq" id="WP_068591924.1">
    <property type="nucleotide sequence ID" value="NZ_LRXL01000037.1"/>
</dbReference>
<dbReference type="AlphaFoldDB" id="A0A167HJT4"/>